<dbReference type="VEuPathDB" id="VectorBase:ACUA025233"/>
<dbReference type="EMBL" id="AXCM01014681">
    <property type="status" value="NOT_ANNOTATED_CDS"/>
    <property type="molecule type" value="Genomic_DNA"/>
</dbReference>
<evidence type="ECO:0000313" key="2">
    <source>
        <dbReference type="EnsemblMetazoa" id="ACUA025233-PA"/>
    </source>
</evidence>
<evidence type="ECO:0000313" key="3">
    <source>
        <dbReference type="Proteomes" id="UP000075883"/>
    </source>
</evidence>
<protein>
    <recommendedName>
        <fullName evidence="4">Secreted protein</fullName>
    </recommendedName>
</protein>
<feature type="signal peptide" evidence="1">
    <location>
        <begin position="1"/>
        <end position="18"/>
    </location>
</feature>
<dbReference type="AlphaFoldDB" id="A0A182MSJ4"/>
<evidence type="ECO:0008006" key="4">
    <source>
        <dbReference type="Google" id="ProtNLM"/>
    </source>
</evidence>
<dbReference type="EnsemblMetazoa" id="ACUA025233-RA">
    <property type="protein sequence ID" value="ACUA025233-PA"/>
    <property type="gene ID" value="ACUA025233"/>
</dbReference>
<accession>A0A182MSJ4</accession>
<sequence length="102" mass="11488">MFSVVLILLCARSTIVVKERCVPAQQSQCKEWPLWRPHCPSVAVSNEPTDCYRTRILRPHTSTLTGSFAVEQLIRQLFGADQPTIIVTVTAIVIGLLIELRR</sequence>
<dbReference type="Proteomes" id="UP000075883">
    <property type="component" value="Unassembled WGS sequence"/>
</dbReference>
<evidence type="ECO:0000256" key="1">
    <source>
        <dbReference type="SAM" id="SignalP"/>
    </source>
</evidence>
<reference evidence="2" key="2">
    <citation type="submission" date="2020-05" db="UniProtKB">
        <authorList>
            <consortium name="EnsemblMetazoa"/>
        </authorList>
    </citation>
    <scope>IDENTIFICATION</scope>
    <source>
        <strain evidence="2">A-37</strain>
    </source>
</reference>
<organism evidence="2 3">
    <name type="scientific">Anopheles culicifacies</name>
    <dbReference type="NCBI Taxonomy" id="139723"/>
    <lineage>
        <taxon>Eukaryota</taxon>
        <taxon>Metazoa</taxon>
        <taxon>Ecdysozoa</taxon>
        <taxon>Arthropoda</taxon>
        <taxon>Hexapoda</taxon>
        <taxon>Insecta</taxon>
        <taxon>Pterygota</taxon>
        <taxon>Neoptera</taxon>
        <taxon>Endopterygota</taxon>
        <taxon>Diptera</taxon>
        <taxon>Nematocera</taxon>
        <taxon>Culicoidea</taxon>
        <taxon>Culicidae</taxon>
        <taxon>Anophelinae</taxon>
        <taxon>Anopheles</taxon>
        <taxon>culicifacies species complex</taxon>
    </lineage>
</organism>
<reference evidence="3" key="1">
    <citation type="submission" date="2013-09" db="EMBL/GenBank/DDBJ databases">
        <title>The Genome Sequence of Anopheles culicifacies species A.</title>
        <authorList>
            <consortium name="The Broad Institute Genomics Platform"/>
            <person name="Neafsey D.E."/>
            <person name="Besansky N."/>
            <person name="Howell P."/>
            <person name="Walton C."/>
            <person name="Young S.K."/>
            <person name="Zeng Q."/>
            <person name="Gargeya S."/>
            <person name="Fitzgerald M."/>
            <person name="Haas B."/>
            <person name="Abouelleil A."/>
            <person name="Allen A.W."/>
            <person name="Alvarado L."/>
            <person name="Arachchi H.M."/>
            <person name="Berlin A.M."/>
            <person name="Chapman S.B."/>
            <person name="Gainer-Dewar J."/>
            <person name="Goldberg J."/>
            <person name="Griggs A."/>
            <person name="Gujja S."/>
            <person name="Hansen M."/>
            <person name="Howarth C."/>
            <person name="Imamovic A."/>
            <person name="Ireland A."/>
            <person name="Larimer J."/>
            <person name="McCowan C."/>
            <person name="Murphy C."/>
            <person name="Pearson M."/>
            <person name="Poon T.W."/>
            <person name="Priest M."/>
            <person name="Roberts A."/>
            <person name="Saif S."/>
            <person name="Shea T."/>
            <person name="Sisk P."/>
            <person name="Sykes S."/>
            <person name="Wortman J."/>
            <person name="Nusbaum C."/>
            <person name="Birren B."/>
        </authorList>
    </citation>
    <scope>NUCLEOTIDE SEQUENCE [LARGE SCALE GENOMIC DNA]</scope>
    <source>
        <strain evidence="3">A-37</strain>
    </source>
</reference>
<keyword evidence="3" id="KW-1185">Reference proteome</keyword>
<proteinExistence type="predicted"/>
<feature type="chain" id="PRO_5008128739" description="Secreted protein" evidence="1">
    <location>
        <begin position="19"/>
        <end position="102"/>
    </location>
</feature>
<name>A0A182MSJ4_9DIPT</name>
<keyword evidence="1" id="KW-0732">Signal</keyword>